<protein>
    <submittedName>
        <fullName evidence="2">Uncharacterized protein</fullName>
    </submittedName>
</protein>
<evidence type="ECO:0000313" key="4">
    <source>
        <dbReference type="Proteomes" id="UP001055586"/>
    </source>
</evidence>
<keyword evidence="1" id="KW-1133">Transmembrane helix</keyword>
<feature type="transmembrane region" description="Helical" evidence="1">
    <location>
        <begin position="12"/>
        <end position="37"/>
    </location>
</feature>
<dbReference type="RefSeq" id="WP_010905795.1">
    <property type="nucleotide sequence ID" value="NZ_CP015896.1"/>
</dbReference>
<dbReference type="EMBL" id="CP031926">
    <property type="protein sequence ID" value="WFN82456.1"/>
    <property type="molecule type" value="Genomic_DNA"/>
</dbReference>
<reference evidence="2" key="3">
    <citation type="submission" date="2023-09" db="EMBL/GenBank/DDBJ databases">
        <title>Complete Genomes and Methylome analysis of Lactococcus lactis subs lactis strains.</title>
        <authorList>
            <person name="Fomenkov A."/>
            <person name="McDonnell B."/>
            <person name="Sun L."/>
            <person name="Van Sinderen D."/>
            <person name="Roberts R.J."/>
        </authorList>
    </citation>
    <scope>NUCLEOTIDE SEQUENCE</scope>
    <source>
        <strain evidence="2">229</strain>
    </source>
</reference>
<dbReference type="AlphaFoldDB" id="A0AAC9R1N6"/>
<dbReference type="EMBL" id="CP090823">
    <property type="protein sequence ID" value="ARD96184.1"/>
    <property type="molecule type" value="Genomic_DNA"/>
</dbReference>
<evidence type="ECO:0000256" key="1">
    <source>
        <dbReference type="SAM" id="Phobius"/>
    </source>
</evidence>
<organism evidence="2 4">
    <name type="scientific">Lactococcus lactis subsp. lactis</name>
    <name type="common">Streptococcus lactis</name>
    <dbReference type="NCBI Taxonomy" id="1360"/>
    <lineage>
        <taxon>Bacteria</taxon>
        <taxon>Bacillati</taxon>
        <taxon>Bacillota</taxon>
        <taxon>Bacilli</taxon>
        <taxon>Lactobacillales</taxon>
        <taxon>Streptococcaceae</taxon>
        <taxon>Lactococcus</taxon>
    </lineage>
</organism>
<feature type="transmembrane region" description="Helical" evidence="1">
    <location>
        <begin position="57"/>
        <end position="81"/>
    </location>
</feature>
<keyword evidence="1" id="KW-0812">Transmembrane</keyword>
<name>A0AAC9R1N6_LACLL</name>
<dbReference type="SUPFAM" id="SSF103473">
    <property type="entry name" value="MFS general substrate transporter"/>
    <property type="match status" value="1"/>
</dbReference>
<proteinExistence type="predicted"/>
<gene>
    <name evidence="3" type="ORF">LL223_02890</name>
    <name evidence="2" type="ORF">LL229_1302</name>
</gene>
<dbReference type="Proteomes" id="UP000663169">
    <property type="component" value="Chromosome"/>
</dbReference>
<feature type="transmembrane region" description="Helical" evidence="1">
    <location>
        <begin position="87"/>
        <end position="105"/>
    </location>
</feature>
<evidence type="ECO:0000313" key="2">
    <source>
        <dbReference type="EMBL" id="ARD96184.1"/>
    </source>
</evidence>
<keyword evidence="1" id="KW-0472">Membrane</keyword>
<sequence length="124" mass="13982">MVLIGFSSVFLISFNAFVFFGLMLFFEVLLGFITILVNVPMTSFFQSQVPLNIQSRFFALLSFSANLIVPLGILYTGFLASAIGADVTYIINNILVIVIVCFAFWKEIGRGFRAFLLKKWKMSK</sequence>
<reference evidence="3" key="2">
    <citation type="submission" date="2023-04" db="EMBL/GenBank/DDBJ databases">
        <authorList>
            <person name="McDonnell B."/>
        </authorList>
    </citation>
    <scope>NUCLEOTIDE SEQUENCE</scope>
    <source>
        <strain evidence="3">223</strain>
    </source>
</reference>
<dbReference type="Proteomes" id="UP001055586">
    <property type="component" value="Chromosome"/>
</dbReference>
<dbReference type="InterPro" id="IPR036259">
    <property type="entry name" value="MFS_trans_sf"/>
</dbReference>
<evidence type="ECO:0000313" key="3">
    <source>
        <dbReference type="EMBL" id="WFN82456.1"/>
    </source>
</evidence>
<reference evidence="3" key="1">
    <citation type="journal article" date="2020" name="Mol. Microbiol.">
        <title>The CWPS Rubik's cube: Linking diversity of cell wall polysaccharide structures with the encoded biosynthetic machinery of selected Lactococcus lactis strains.</title>
        <authorList>
            <person name="Mahony J."/>
            <person name="Frantzen C."/>
            <person name="Vinogradov E."/>
            <person name="Sadovskaya I."/>
            <person name="Theodorou I."/>
            <person name="Kelleher P."/>
            <person name="Chapot-Chartier M.P."/>
            <person name="Cambillau C."/>
            <person name="Holo H."/>
            <person name="van Sinderen D."/>
        </authorList>
    </citation>
    <scope>NUCLEOTIDE SEQUENCE</scope>
    <source>
        <strain evidence="3">223</strain>
    </source>
</reference>
<accession>A0AAC9R1N6</accession>